<feature type="compositionally biased region" description="Polar residues" evidence="4">
    <location>
        <begin position="131"/>
        <end position="144"/>
    </location>
</feature>
<dbReference type="InterPro" id="IPR021841">
    <property type="entry name" value="VAC14_Fig4p-bd"/>
</dbReference>
<dbReference type="Pfam" id="PF11916">
    <property type="entry name" value="Vac14_Fig4_bd"/>
    <property type="match status" value="1"/>
</dbReference>
<gene>
    <name evidence="6" type="ORF">TCHU04912_LOCUS14733</name>
</gene>
<accession>A0A7S1X6Z6</accession>
<dbReference type="EMBL" id="HBGG01028540">
    <property type="protein sequence ID" value="CAD9212494.1"/>
    <property type="molecule type" value="Transcribed_RNA"/>
</dbReference>
<evidence type="ECO:0000259" key="5">
    <source>
        <dbReference type="Pfam" id="PF11916"/>
    </source>
</evidence>
<keyword evidence="2" id="KW-0677">Repeat</keyword>
<evidence type="ECO:0000313" key="6">
    <source>
        <dbReference type="EMBL" id="CAD9212494.1"/>
    </source>
</evidence>
<proteinExistence type="predicted"/>
<dbReference type="PANTHER" id="PTHR16023">
    <property type="entry name" value="TAX1 BINDING PROTEIN-RELATED"/>
    <property type="match status" value="1"/>
</dbReference>
<dbReference type="InterPro" id="IPR026825">
    <property type="entry name" value="Vac14"/>
</dbReference>
<evidence type="ECO:0000256" key="3">
    <source>
        <dbReference type="ARBA" id="ARBA00023136"/>
    </source>
</evidence>
<feature type="domain" description="Vacuolar protein 14 C-terminal Fig4-binding" evidence="5">
    <location>
        <begin position="2"/>
        <end position="65"/>
    </location>
</feature>
<evidence type="ECO:0000256" key="2">
    <source>
        <dbReference type="ARBA" id="ARBA00022737"/>
    </source>
</evidence>
<name>A0A7S1X6Z6_9CHLO</name>
<protein>
    <recommendedName>
        <fullName evidence="5">Vacuolar protein 14 C-terminal Fig4-binding domain-containing protein</fullName>
    </recommendedName>
</protein>
<dbReference type="AlphaFoldDB" id="A0A7S1X6Z6"/>
<evidence type="ECO:0000256" key="4">
    <source>
        <dbReference type="SAM" id="MobiDB-lite"/>
    </source>
</evidence>
<keyword evidence="3" id="KW-0472">Membrane</keyword>
<sequence>MDWDIEVLVQLDRVVRLLEAPVFTFLRLHLLQPAAHPALLHALYGLLMLLPQGEAFKTLSARLNALPMMAMMHLSGTASASNEQMKLWRGNDKQNDKSDGPTSVDFDSLLMHFKGLQSRHTAEIELRRTNDQQSAEDPSGSSFSPGDKAFSLPRLVSDVGTAAMGRVISEPINEWGW</sequence>
<dbReference type="PANTHER" id="PTHR16023:SF0">
    <property type="entry name" value="PROTEIN VAC14 HOMOLOG"/>
    <property type="match status" value="1"/>
</dbReference>
<evidence type="ECO:0000256" key="1">
    <source>
        <dbReference type="ARBA" id="ARBA00004308"/>
    </source>
</evidence>
<dbReference type="GO" id="GO:0006661">
    <property type="term" value="P:phosphatidylinositol biosynthetic process"/>
    <property type="evidence" value="ECO:0007669"/>
    <property type="project" value="InterPro"/>
</dbReference>
<dbReference type="GO" id="GO:0070772">
    <property type="term" value="C:PAS complex"/>
    <property type="evidence" value="ECO:0007669"/>
    <property type="project" value="InterPro"/>
</dbReference>
<reference evidence="6" key="1">
    <citation type="submission" date="2021-01" db="EMBL/GenBank/DDBJ databases">
        <authorList>
            <person name="Corre E."/>
            <person name="Pelletier E."/>
            <person name="Niang G."/>
            <person name="Scheremetjew M."/>
            <person name="Finn R."/>
            <person name="Kale V."/>
            <person name="Holt S."/>
            <person name="Cochrane G."/>
            <person name="Meng A."/>
            <person name="Brown T."/>
            <person name="Cohen L."/>
        </authorList>
    </citation>
    <scope>NUCLEOTIDE SEQUENCE</scope>
    <source>
        <strain evidence="6">PLY429</strain>
    </source>
</reference>
<organism evidence="6">
    <name type="scientific">Tetraselmis chuii</name>
    <dbReference type="NCBI Taxonomy" id="63592"/>
    <lineage>
        <taxon>Eukaryota</taxon>
        <taxon>Viridiplantae</taxon>
        <taxon>Chlorophyta</taxon>
        <taxon>core chlorophytes</taxon>
        <taxon>Chlorodendrophyceae</taxon>
        <taxon>Chlorodendrales</taxon>
        <taxon>Chlorodendraceae</taxon>
        <taxon>Tetraselmis</taxon>
    </lineage>
</organism>
<dbReference type="GO" id="GO:0010008">
    <property type="term" value="C:endosome membrane"/>
    <property type="evidence" value="ECO:0007669"/>
    <property type="project" value="TreeGrafter"/>
</dbReference>
<comment type="subcellular location">
    <subcellularLocation>
        <location evidence="1">Endomembrane system</location>
    </subcellularLocation>
</comment>
<feature type="region of interest" description="Disordered" evidence="4">
    <location>
        <begin position="128"/>
        <end position="148"/>
    </location>
</feature>